<evidence type="ECO:0000259" key="3">
    <source>
        <dbReference type="SMART" id="SM00563"/>
    </source>
</evidence>
<gene>
    <name evidence="4" type="ORF">CFX0092_A1335</name>
</gene>
<dbReference type="AlphaFoldDB" id="A0A170PFI2"/>
<proteinExistence type="predicted"/>
<dbReference type="EMBL" id="LN890655">
    <property type="protein sequence ID" value="CUS03213.2"/>
    <property type="molecule type" value="Genomic_DNA"/>
</dbReference>
<evidence type="ECO:0000256" key="1">
    <source>
        <dbReference type="ARBA" id="ARBA00022679"/>
    </source>
</evidence>
<dbReference type="Proteomes" id="UP000215027">
    <property type="component" value="Chromosome I"/>
</dbReference>
<organism evidence="4 5">
    <name type="scientific">Candidatus Promineifilum breve</name>
    <dbReference type="NCBI Taxonomy" id="1806508"/>
    <lineage>
        <taxon>Bacteria</taxon>
        <taxon>Bacillati</taxon>
        <taxon>Chloroflexota</taxon>
        <taxon>Ardenticatenia</taxon>
        <taxon>Candidatus Promineifilales</taxon>
        <taxon>Candidatus Promineifilaceae</taxon>
        <taxon>Candidatus Promineifilum</taxon>
    </lineage>
</organism>
<dbReference type="PANTHER" id="PTHR10434">
    <property type="entry name" value="1-ACYL-SN-GLYCEROL-3-PHOSPHATE ACYLTRANSFERASE"/>
    <property type="match status" value="1"/>
</dbReference>
<dbReference type="SMART" id="SM00563">
    <property type="entry name" value="PlsC"/>
    <property type="match status" value="1"/>
</dbReference>
<accession>A0A170PFI2</accession>
<reference evidence="4" key="1">
    <citation type="submission" date="2016-01" db="EMBL/GenBank/DDBJ databases">
        <authorList>
            <person name="Mcilroy J.S."/>
            <person name="Karst M S."/>
            <person name="Albertsen M."/>
        </authorList>
    </citation>
    <scope>NUCLEOTIDE SEQUENCE</scope>
    <source>
        <strain evidence="4">Cfx-K</strain>
    </source>
</reference>
<dbReference type="OrthoDB" id="9803035at2"/>
<dbReference type="KEGG" id="pbf:CFX0092_A1335"/>
<dbReference type="SUPFAM" id="SSF69593">
    <property type="entry name" value="Glycerol-3-phosphate (1)-acyltransferase"/>
    <property type="match status" value="1"/>
</dbReference>
<evidence type="ECO:0000313" key="5">
    <source>
        <dbReference type="Proteomes" id="UP000215027"/>
    </source>
</evidence>
<evidence type="ECO:0000313" key="4">
    <source>
        <dbReference type="EMBL" id="CUS03213.2"/>
    </source>
</evidence>
<dbReference type="GO" id="GO:0003841">
    <property type="term" value="F:1-acylglycerol-3-phosphate O-acyltransferase activity"/>
    <property type="evidence" value="ECO:0007669"/>
    <property type="project" value="TreeGrafter"/>
</dbReference>
<name>A0A170PFI2_9CHLR</name>
<keyword evidence="1" id="KW-0808">Transferase</keyword>
<protein>
    <submittedName>
        <fullName evidence="4">1-acyl-sn-glycerol-3-phosphate acyltransferase (Modular protein)</fullName>
    </submittedName>
</protein>
<dbReference type="RefSeq" id="WP_095042741.1">
    <property type="nucleotide sequence ID" value="NZ_LN890655.1"/>
</dbReference>
<keyword evidence="5" id="KW-1185">Reference proteome</keyword>
<evidence type="ECO:0000256" key="2">
    <source>
        <dbReference type="ARBA" id="ARBA00023315"/>
    </source>
</evidence>
<dbReference type="InterPro" id="IPR002123">
    <property type="entry name" value="Plipid/glycerol_acylTrfase"/>
</dbReference>
<dbReference type="GO" id="GO:0006654">
    <property type="term" value="P:phosphatidic acid biosynthetic process"/>
    <property type="evidence" value="ECO:0007669"/>
    <property type="project" value="TreeGrafter"/>
</dbReference>
<keyword evidence="2 4" id="KW-0012">Acyltransferase</keyword>
<feature type="domain" description="Phospholipid/glycerol acyltransferase" evidence="3">
    <location>
        <begin position="57"/>
        <end position="174"/>
    </location>
</feature>
<dbReference type="PANTHER" id="PTHR10434:SF9">
    <property type="entry name" value="PHOSPHOLIPID_GLYCEROL ACYLTRANSFERASE DOMAIN-CONTAINING PROTEIN"/>
    <property type="match status" value="1"/>
</dbReference>
<dbReference type="CDD" id="cd07988">
    <property type="entry name" value="LPLAT_ABO13168-like"/>
    <property type="match status" value="1"/>
</dbReference>
<dbReference type="Pfam" id="PF01553">
    <property type="entry name" value="Acyltransferase"/>
    <property type="match status" value="1"/>
</dbReference>
<sequence length="221" mass="24844">MVPKRSETETITYTTLPQIGAGVPRRGNRLSRGFWGLVMRLMGWRVVGQIPELSRFVLVGAPHTSNQDFFMTALTMATLGIDVHFVMKHTPFVGPVGWFLRWFGGIPLDRDRTRDFVAQMVDEFDGREQFMLAIMPEGTRGKAHDSASKGWRSGFYHIARGAGVPLVMVIFDYANKHMRVGPTVWPGESYEADLPVIQGFFAGVAGKNVERTLVLQRDFHS</sequence>